<proteinExistence type="predicted"/>
<dbReference type="EMBL" id="JAQOSK010000021">
    <property type="protein sequence ID" value="MDC2960250.1"/>
    <property type="molecule type" value="Genomic_DNA"/>
</dbReference>
<evidence type="ECO:0000313" key="3">
    <source>
        <dbReference type="Proteomes" id="UP001221328"/>
    </source>
</evidence>
<comment type="caution">
    <text evidence="2">The sequence shown here is derived from an EMBL/GenBank/DDBJ whole genome shotgun (WGS) entry which is preliminary data.</text>
</comment>
<gene>
    <name evidence="2" type="ORF">PO587_38065</name>
</gene>
<keyword evidence="1" id="KW-0472">Membrane</keyword>
<keyword evidence="3" id="KW-1185">Reference proteome</keyword>
<evidence type="ECO:0008006" key="4">
    <source>
        <dbReference type="Google" id="ProtNLM"/>
    </source>
</evidence>
<accession>A0ABT5G699</accession>
<keyword evidence="1" id="KW-1133">Transmembrane helix</keyword>
<name>A0ABT5G699_9ACTN</name>
<dbReference type="RefSeq" id="WP_272178423.1">
    <property type="nucleotide sequence ID" value="NZ_JAQOSK010000021.1"/>
</dbReference>
<feature type="transmembrane region" description="Helical" evidence="1">
    <location>
        <begin position="62"/>
        <end position="80"/>
    </location>
</feature>
<dbReference type="Proteomes" id="UP001221328">
    <property type="component" value="Unassembled WGS sequence"/>
</dbReference>
<feature type="transmembrane region" description="Helical" evidence="1">
    <location>
        <begin position="20"/>
        <end position="50"/>
    </location>
</feature>
<feature type="transmembrane region" description="Helical" evidence="1">
    <location>
        <begin position="106"/>
        <end position="126"/>
    </location>
</feature>
<dbReference type="PROSITE" id="PS51257">
    <property type="entry name" value="PROKAR_LIPOPROTEIN"/>
    <property type="match status" value="1"/>
</dbReference>
<organism evidence="2 3">
    <name type="scientific">Streptomyces gilvifuscus</name>
    <dbReference type="NCBI Taxonomy" id="1550617"/>
    <lineage>
        <taxon>Bacteria</taxon>
        <taxon>Bacillati</taxon>
        <taxon>Actinomycetota</taxon>
        <taxon>Actinomycetes</taxon>
        <taxon>Kitasatosporales</taxon>
        <taxon>Streptomycetaceae</taxon>
        <taxon>Streptomyces</taxon>
    </lineage>
</organism>
<evidence type="ECO:0000313" key="2">
    <source>
        <dbReference type="EMBL" id="MDC2960250.1"/>
    </source>
</evidence>
<reference evidence="2 3" key="1">
    <citation type="journal article" date="2015" name="Int. J. Syst. Evol. Microbiol.">
        <title>Streptomyces gilvifuscus sp. nov., an actinomycete that produces antibacterial compounds isolated from soil.</title>
        <authorList>
            <person name="Nguyen T.M."/>
            <person name="Kim J."/>
        </authorList>
    </citation>
    <scope>NUCLEOTIDE SEQUENCE [LARGE SCALE GENOMIC DNA]</scope>
    <source>
        <strain evidence="2 3">T113</strain>
    </source>
</reference>
<protein>
    <recommendedName>
        <fullName evidence="4">Integral membrane protein</fullName>
    </recommendedName>
</protein>
<evidence type="ECO:0000256" key="1">
    <source>
        <dbReference type="SAM" id="Phobius"/>
    </source>
</evidence>
<keyword evidence="1" id="KW-0812">Transmembrane</keyword>
<sequence length="135" mass="13573">MVRQGVVARGERPAVGWGWFASWLALGACAGVGLAAILTVGIALVLPAAVGAGVLLWKGPRNAAVGLLAGLAVPLFYLAYLNRGGPGNVCHTVAGGQSCTDEYTPVPFLAAGVVLAAAGFLLFVLLSRKSGTSRG</sequence>